<name>A0AC58U2X1_TOBAC</name>
<organism evidence="1 2">
    <name type="scientific">Nicotiana tabacum</name>
    <name type="common">Common tobacco</name>
    <dbReference type="NCBI Taxonomy" id="4097"/>
    <lineage>
        <taxon>Eukaryota</taxon>
        <taxon>Viridiplantae</taxon>
        <taxon>Streptophyta</taxon>
        <taxon>Embryophyta</taxon>
        <taxon>Tracheophyta</taxon>
        <taxon>Spermatophyta</taxon>
        <taxon>Magnoliopsida</taxon>
        <taxon>eudicotyledons</taxon>
        <taxon>Gunneridae</taxon>
        <taxon>Pentapetalae</taxon>
        <taxon>asterids</taxon>
        <taxon>lamiids</taxon>
        <taxon>Solanales</taxon>
        <taxon>Solanaceae</taxon>
        <taxon>Nicotianoideae</taxon>
        <taxon>Nicotianeae</taxon>
        <taxon>Nicotiana</taxon>
    </lineage>
</organism>
<dbReference type="Proteomes" id="UP000790787">
    <property type="component" value="Chromosome 24"/>
</dbReference>
<evidence type="ECO:0000313" key="2">
    <source>
        <dbReference type="RefSeq" id="XP_075103836.1"/>
    </source>
</evidence>
<reference evidence="1" key="1">
    <citation type="journal article" date="2014" name="Nat. Commun.">
        <title>The tobacco genome sequence and its comparison with those of tomato and potato.</title>
        <authorList>
            <person name="Sierro N."/>
            <person name="Battey J.N."/>
            <person name="Ouadi S."/>
            <person name="Bakaher N."/>
            <person name="Bovet L."/>
            <person name="Willig A."/>
            <person name="Goepfert S."/>
            <person name="Peitsch M.C."/>
            <person name="Ivanov N.V."/>
        </authorList>
    </citation>
    <scope>NUCLEOTIDE SEQUENCE [LARGE SCALE GENOMIC DNA]</scope>
</reference>
<dbReference type="RefSeq" id="XP_075103836.1">
    <property type="nucleotide sequence ID" value="XM_075247735.1"/>
</dbReference>
<evidence type="ECO:0000313" key="1">
    <source>
        <dbReference type="Proteomes" id="UP000790787"/>
    </source>
</evidence>
<protein>
    <submittedName>
        <fullName evidence="2">Uncharacterized protein LOC142178395</fullName>
    </submittedName>
</protein>
<gene>
    <name evidence="2" type="primary">LOC142178395</name>
</gene>
<proteinExistence type="predicted"/>
<accession>A0AC58U2X1</accession>
<sequence>MRGLLCEESNARWWLWVDICPFSTLKRMEIGMERIRPNNVCVRAFDGIKRDTIGEIALILTIGPMDFKVTFQILDMDTSYNFPLGRPWIHAAGAVPSTLY</sequence>
<reference evidence="2" key="2">
    <citation type="submission" date="2025-08" db="UniProtKB">
        <authorList>
            <consortium name="RefSeq"/>
        </authorList>
    </citation>
    <scope>IDENTIFICATION</scope>
    <source>
        <tissue evidence="2">Leaf</tissue>
    </source>
</reference>
<keyword evidence="1" id="KW-1185">Reference proteome</keyword>